<feature type="compositionally biased region" description="Polar residues" evidence="1">
    <location>
        <begin position="342"/>
        <end position="358"/>
    </location>
</feature>
<sequence length="669" mass="73348">MNSSHTTLEELVERYIHDPKNKQAFYNIERWMHTNLKKDNAEAYFKCPTNAVRLIALYKWASVEIAAPIFSPKDFVANYLHAHSLITWIYNGNGKITAPLESQDLSDEQVLQTIINNYELEDFVELLSPTATQNVKIESDKLEAGLKKKIQSSSKKSKKLIQKSLLMSKKKKSVKGEVFVSLFKFTLPDELFDYLRPQISQSGKASQETAVTGYAKCAETPRPKRTTLAVSPIGDLHPSNDEPPPDKNSSLENGSKDSDVTVDQVQLVQTDESEVVGLSESQPATANSSGRVTRQSRLKTPGSQGSSIGRNEVRRSSSRRQDSSTCKVESMVGKSQHVRLETPSTRSAKSHNVTERPNQVNGITELTCKNADETQLGCIDTITADDQLQHCEQSTPVLETTPVVQHSGSRIIHSTTGDPTLGKRKSTVRRRDLLDGTRTFNTSNVADFLTCLQYAETQKSPVTTPIKRLSNTAHIAVSPAVGNGNSSEKLELPFTSGNSIPDPTPSIYGAPHDTRAVATGSVDSVQYNDTKKLLSAVPLVSRRRIKTPQSDSKLVLRRTSSAQRKALRSRDSISASTCTQPTASRVKGKCLKEETGIPPSKAPETVGLVGLEDGRKLTVTAAKTDPTRKRRTRTPQSTDACPSSSVSSLKKKRFSVRCRSGDPGTEGNI</sequence>
<feature type="compositionally biased region" description="Polar residues" evidence="1">
    <location>
        <begin position="636"/>
        <end position="648"/>
    </location>
</feature>
<name>A0A1S8WIQ1_OPIVI</name>
<feature type="compositionally biased region" description="Polar residues" evidence="1">
    <location>
        <begin position="279"/>
        <end position="295"/>
    </location>
</feature>
<dbReference type="EMBL" id="KV906716">
    <property type="protein sequence ID" value="OON14326.1"/>
    <property type="molecule type" value="Genomic_DNA"/>
</dbReference>
<accession>A0A1S8WIQ1</accession>
<evidence type="ECO:0000313" key="2">
    <source>
        <dbReference type="EMBL" id="OON14326.1"/>
    </source>
</evidence>
<feature type="region of interest" description="Disordered" evidence="1">
    <location>
        <begin position="617"/>
        <end position="669"/>
    </location>
</feature>
<feature type="compositionally biased region" description="Polar residues" evidence="1">
    <location>
        <begin position="572"/>
        <end position="581"/>
    </location>
</feature>
<feature type="region of interest" description="Disordered" evidence="1">
    <location>
        <begin position="559"/>
        <end position="581"/>
    </location>
</feature>
<reference evidence="2 3" key="1">
    <citation type="submission" date="2015-03" db="EMBL/GenBank/DDBJ databases">
        <title>Draft genome of the nematode, Opisthorchis viverrini.</title>
        <authorList>
            <person name="Mitreva M."/>
        </authorList>
    </citation>
    <scope>NUCLEOTIDE SEQUENCE [LARGE SCALE GENOMIC DNA]</scope>
    <source>
        <strain evidence="2">Khon Kaen</strain>
    </source>
</reference>
<feature type="region of interest" description="Disordered" evidence="1">
    <location>
        <begin position="216"/>
        <end position="358"/>
    </location>
</feature>
<evidence type="ECO:0000256" key="1">
    <source>
        <dbReference type="SAM" id="MobiDB-lite"/>
    </source>
</evidence>
<proteinExistence type="predicted"/>
<feature type="compositionally biased region" description="Basic and acidic residues" evidence="1">
    <location>
        <begin position="311"/>
        <end position="322"/>
    </location>
</feature>
<feature type="region of interest" description="Disordered" evidence="1">
    <location>
        <begin position="402"/>
        <end position="423"/>
    </location>
</feature>
<feature type="compositionally biased region" description="Polar residues" evidence="1">
    <location>
        <begin position="402"/>
        <end position="418"/>
    </location>
</feature>
<protein>
    <submittedName>
        <fullName evidence="2">Uncharacterized protein</fullName>
    </submittedName>
</protein>
<feature type="non-terminal residue" evidence="2">
    <location>
        <position position="669"/>
    </location>
</feature>
<dbReference type="AlphaFoldDB" id="A0A1S8WIQ1"/>
<evidence type="ECO:0000313" key="3">
    <source>
        <dbReference type="Proteomes" id="UP000243686"/>
    </source>
</evidence>
<gene>
    <name evidence="2" type="ORF">X801_09882</name>
</gene>
<organism evidence="2 3">
    <name type="scientific">Opisthorchis viverrini</name>
    <name type="common">Southeast Asian liver fluke</name>
    <dbReference type="NCBI Taxonomy" id="6198"/>
    <lineage>
        <taxon>Eukaryota</taxon>
        <taxon>Metazoa</taxon>
        <taxon>Spiralia</taxon>
        <taxon>Lophotrochozoa</taxon>
        <taxon>Platyhelminthes</taxon>
        <taxon>Trematoda</taxon>
        <taxon>Digenea</taxon>
        <taxon>Opisthorchiida</taxon>
        <taxon>Opisthorchiata</taxon>
        <taxon>Opisthorchiidae</taxon>
        <taxon>Opisthorchis</taxon>
    </lineage>
</organism>
<dbReference type="Proteomes" id="UP000243686">
    <property type="component" value="Unassembled WGS sequence"/>
</dbReference>
<keyword evidence="3" id="KW-1185">Reference proteome</keyword>
<feature type="compositionally biased region" description="Low complexity" evidence="1">
    <location>
        <begin position="261"/>
        <end position="270"/>
    </location>
</feature>